<dbReference type="AlphaFoldDB" id="A0ABD3JTF9"/>
<dbReference type="EMBL" id="JBJKBG010000007">
    <property type="protein sequence ID" value="KAL3729549.1"/>
    <property type="molecule type" value="Genomic_DNA"/>
</dbReference>
<dbReference type="Proteomes" id="UP001634007">
    <property type="component" value="Unassembled WGS sequence"/>
</dbReference>
<protein>
    <recommendedName>
        <fullName evidence="1">RNase H type-1 domain-containing protein</fullName>
    </recommendedName>
</protein>
<dbReference type="CDD" id="cd06222">
    <property type="entry name" value="RNase_H_like"/>
    <property type="match status" value="1"/>
</dbReference>
<name>A0ABD3JTF9_EUCGL</name>
<keyword evidence="3" id="KW-1185">Reference proteome</keyword>
<organism evidence="2 3">
    <name type="scientific">Eucalyptus globulus</name>
    <name type="common">Tasmanian blue gum</name>
    <dbReference type="NCBI Taxonomy" id="34317"/>
    <lineage>
        <taxon>Eukaryota</taxon>
        <taxon>Viridiplantae</taxon>
        <taxon>Streptophyta</taxon>
        <taxon>Embryophyta</taxon>
        <taxon>Tracheophyta</taxon>
        <taxon>Spermatophyta</taxon>
        <taxon>Magnoliopsida</taxon>
        <taxon>eudicotyledons</taxon>
        <taxon>Gunneridae</taxon>
        <taxon>Pentapetalae</taxon>
        <taxon>rosids</taxon>
        <taxon>malvids</taxon>
        <taxon>Myrtales</taxon>
        <taxon>Myrtaceae</taxon>
        <taxon>Myrtoideae</taxon>
        <taxon>Eucalypteae</taxon>
        <taxon>Eucalyptus</taxon>
    </lineage>
</organism>
<dbReference type="InterPro" id="IPR002156">
    <property type="entry name" value="RNaseH_domain"/>
</dbReference>
<comment type="caution">
    <text evidence="2">The sequence shown here is derived from an EMBL/GenBank/DDBJ whole genome shotgun (WGS) entry which is preliminary data.</text>
</comment>
<evidence type="ECO:0000313" key="3">
    <source>
        <dbReference type="Proteomes" id="UP001634007"/>
    </source>
</evidence>
<reference evidence="2 3" key="1">
    <citation type="submission" date="2024-11" db="EMBL/GenBank/DDBJ databases">
        <title>Chromosome-level genome assembly of Eucalyptus globulus Labill. provides insights into its genome evolution.</title>
        <authorList>
            <person name="Li X."/>
        </authorList>
    </citation>
    <scope>NUCLEOTIDE SEQUENCE [LARGE SCALE GENOMIC DNA]</scope>
    <source>
        <strain evidence="2">CL2024</strain>
        <tissue evidence="2">Fresh tender leaves</tissue>
    </source>
</reference>
<dbReference type="InterPro" id="IPR053151">
    <property type="entry name" value="RNase_H-like"/>
</dbReference>
<evidence type="ECO:0000313" key="2">
    <source>
        <dbReference type="EMBL" id="KAL3729549.1"/>
    </source>
</evidence>
<dbReference type="InterPro" id="IPR044730">
    <property type="entry name" value="RNase_H-like_dom_plant"/>
</dbReference>
<dbReference type="Pfam" id="PF13456">
    <property type="entry name" value="RVT_3"/>
    <property type="match status" value="1"/>
</dbReference>
<accession>A0ABD3JTF9</accession>
<dbReference type="InterPro" id="IPR012337">
    <property type="entry name" value="RNaseH-like_sf"/>
</dbReference>
<evidence type="ECO:0000259" key="1">
    <source>
        <dbReference type="Pfam" id="PF13456"/>
    </source>
</evidence>
<dbReference type="InterPro" id="IPR036397">
    <property type="entry name" value="RNaseH_sf"/>
</dbReference>
<sequence>MEGKLKLNVDGSWKQGEQTGSIAGILRDHTGQVIDGFTQQVRASSPLQVETLAILHGLKLLQLRVKEHEEETELGKVLLTEAECETDCLTAQ</sequence>
<proteinExistence type="predicted"/>
<gene>
    <name evidence="2" type="ORF">ACJRO7_026644</name>
</gene>
<feature type="domain" description="RNase H type-1" evidence="1">
    <location>
        <begin position="8"/>
        <end position="61"/>
    </location>
</feature>
<dbReference type="PANTHER" id="PTHR47723:SF19">
    <property type="entry name" value="POLYNUCLEOTIDYL TRANSFERASE, RIBONUCLEASE H-LIKE SUPERFAMILY PROTEIN"/>
    <property type="match status" value="1"/>
</dbReference>
<dbReference type="Gene3D" id="3.30.420.10">
    <property type="entry name" value="Ribonuclease H-like superfamily/Ribonuclease H"/>
    <property type="match status" value="1"/>
</dbReference>
<dbReference type="SUPFAM" id="SSF53098">
    <property type="entry name" value="Ribonuclease H-like"/>
    <property type="match status" value="1"/>
</dbReference>
<dbReference type="PANTHER" id="PTHR47723">
    <property type="entry name" value="OS05G0353850 PROTEIN"/>
    <property type="match status" value="1"/>
</dbReference>